<comment type="subcellular location">
    <subcellularLocation>
        <location evidence="1">Cytoplasm</location>
    </subcellularLocation>
</comment>
<keyword evidence="7" id="KW-1185">Reference proteome</keyword>
<evidence type="ECO:0000256" key="2">
    <source>
        <dbReference type="ARBA" id="ARBA00022490"/>
    </source>
</evidence>
<dbReference type="InterPro" id="IPR036859">
    <property type="entry name" value="CAP-Gly_dom_sf"/>
</dbReference>
<protein>
    <recommendedName>
        <fullName evidence="5">CAP-Gly domain-containing protein</fullName>
    </recommendedName>
</protein>
<evidence type="ECO:0000256" key="3">
    <source>
        <dbReference type="ARBA" id="ARBA00023186"/>
    </source>
</evidence>
<dbReference type="Pfam" id="PF01302">
    <property type="entry name" value="CAP_GLY"/>
    <property type="match status" value="1"/>
</dbReference>
<organism evidence="6 7">
    <name type="scientific">Ranitomeya imitator</name>
    <name type="common">mimic poison frog</name>
    <dbReference type="NCBI Taxonomy" id="111125"/>
    <lineage>
        <taxon>Eukaryota</taxon>
        <taxon>Metazoa</taxon>
        <taxon>Chordata</taxon>
        <taxon>Craniata</taxon>
        <taxon>Vertebrata</taxon>
        <taxon>Euteleostomi</taxon>
        <taxon>Amphibia</taxon>
        <taxon>Batrachia</taxon>
        <taxon>Anura</taxon>
        <taxon>Neobatrachia</taxon>
        <taxon>Hyloidea</taxon>
        <taxon>Dendrobatidae</taxon>
        <taxon>Dendrobatinae</taxon>
        <taxon>Ranitomeya</taxon>
    </lineage>
</organism>
<dbReference type="Gene3D" id="3.10.20.90">
    <property type="entry name" value="Phosphatidylinositol 3-kinase Catalytic Subunit, Chain A, domain 1"/>
    <property type="match status" value="1"/>
</dbReference>
<evidence type="ECO:0000256" key="4">
    <source>
        <dbReference type="ARBA" id="ARBA00025779"/>
    </source>
</evidence>
<dbReference type="EMBL" id="CAUEEQ010040748">
    <property type="protein sequence ID" value="CAJ0955846.1"/>
    <property type="molecule type" value="Genomic_DNA"/>
</dbReference>
<reference evidence="6" key="1">
    <citation type="submission" date="2023-07" db="EMBL/GenBank/DDBJ databases">
        <authorList>
            <person name="Stuckert A."/>
        </authorList>
    </citation>
    <scope>NUCLEOTIDE SEQUENCE</scope>
</reference>
<accession>A0ABN9M0N4</accession>
<proteinExistence type="inferred from homology"/>
<comment type="similarity">
    <text evidence="4">Belongs to the TBCB family.</text>
</comment>
<evidence type="ECO:0000313" key="7">
    <source>
        <dbReference type="Proteomes" id="UP001176940"/>
    </source>
</evidence>
<dbReference type="InterPro" id="IPR000626">
    <property type="entry name" value="Ubiquitin-like_dom"/>
</dbReference>
<dbReference type="InterPro" id="IPR045172">
    <property type="entry name" value="TBCB_Ubl"/>
</dbReference>
<name>A0ABN9M0N4_9NEOB</name>
<evidence type="ECO:0000259" key="5">
    <source>
        <dbReference type="PROSITE" id="PS50245"/>
    </source>
</evidence>
<evidence type="ECO:0000256" key="1">
    <source>
        <dbReference type="ARBA" id="ARBA00004496"/>
    </source>
</evidence>
<gene>
    <name evidence="6" type="ORF">RIMI_LOCUS15271231</name>
</gene>
<dbReference type="PROSITE" id="PS50245">
    <property type="entry name" value="CAP_GLY_2"/>
    <property type="match status" value="1"/>
</dbReference>
<dbReference type="InterPro" id="IPR029071">
    <property type="entry name" value="Ubiquitin-like_domsf"/>
</dbReference>
<dbReference type="SUPFAM" id="SSF74924">
    <property type="entry name" value="Cap-Gly domain"/>
    <property type="match status" value="1"/>
</dbReference>
<dbReference type="PROSITE" id="PS00845">
    <property type="entry name" value="CAP_GLY_1"/>
    <property type="match status" value="1"/>
</dbReference>
<keyword evidence="3" id="KW-0143">Chaperone</keyword>
<sequence length="271" mass="29778">MASQSLSIITGDLEAQQAAANVDSAMSSVIVRTAPVVTVMVSSSLNTFTAEKRLDRGLTLAELKCKLELVVGSPASCMDLQLFSTDNAFIQDLDQDDALLGSYPVDNGCRIHVIDKSGTRAGEYEDLSKVEKYELSQEAYEKRSDSVRSFLKKNKLGKFNEEEAAEKSAEQQRKLEEDKLAAEAVTPGSRCEVRVVGQPTKRGTVMYVGLTDFKPGVWVGVKYDEPLGKHDGSVEGKRYFTCSPKYGAFVKPQFVVVGDFPEEDYGLDDEM</sequence>
<dbReference type="InterPro" id="IPR000938">
    <property type="entry name" value="CAP-Gly_domain"/>
</dbReference>
<feature type="domain" description="CAP-Gly" evidence="5">
    <location>
        <begin position="209"/>
        <end position="251"/>
    </location>
</feature>
<keyword evidence="2" id="KW-0963">Cytoplasm</keyword>
<dbReference type="Proteomes" id="UP001176940">
    <property type="component" value="Unassembled WGS sequence"/>
</dbReference>
<comment type="caution">
    <text evidence="6">The sequence shown here is derived from an EMBL/GenBank/DDBJ whole genome shotgun (WGS) entry which is preliminary data.</text>
</comment>
<dbReference type="Gene3D" id="2.30.30.190">
    <property type="entry name" value="CAP Gly-rich-like domain"/>
    <property type="match status" value="1"/>
</dbReference>
<dbReference type="CDD" id="cd01789">
    <property type="entry name" value="Ubl_TBCB"/>
    <property type="match status" value="1"/>
</dbReference>
<dbReference type="SMART" id="SM01052">
    <property type="entry name" value="CAP_GLY"/>
    <property type="match status" value="1"/>
</dbReference>
<dbReference type="PANTHER" id="PTHR18916">
    <property type="entry name" value="DYNACTIN 1-RELATED MICROTUBULE-BINDING"/>
    <property type="match status" value="1"/>
</dbReference>
<dbReference type="PANTHER" id="PTHR18916:SF85">
    <property type="entry name" value="TUBULIN-FOLDING COFACTOR B"/>
    <property type="match status" value="1"/>
</dbReference>
<dbReference type="Pfam" id="PF14560">
    <property type="entry name" value="Ubiquitin_2"/>
    <property type="match status" value="1"/>
</dbReference>
<evidence type="ECO:0000313" key="6">
    <source>
        <dbReference type="EMBL" id="CAJ0955846.1"/>
    </source>
</evidence>
<dbReference type="SUPFAM" id="SSF54236">
    <property type="entry name" value="Ubiquitin-like"/>
    <property type="match status" value="1"/>
</dbReference>